<evidence type="ECO:0000313" key="3">
    <source>
        <dbReference type="Proteomes" id="UP001138921"/>
    </source>
</evidence>
<dbReference type="AlphaFoldDB" id="A0A9X1D8V2"/>
<keyword evidence="1" id="KW-1133">Transmembrane helix</keyword>
<comment type="caution">
    <text evidence="2">The sequence shown here is derived from an EMBL/GenBank/DDBJ whole genome shotgun (WGS) entry which is preliminary data.</text>
</comment>
<reference evidence="2" key="1">
    <citation type="journal article" date="2021" name="Microorganisms">
        <title>Phylogenomic Reconstruction and Metabolic Potential of the Genus Aminobacter.</title>
        <authorList>
            <person name="Artuso I."/>
            <person name="Turrini P."/>
            <person name="Pirolo M."/>
            <person name="Lugli G.A."/>
            <person name="Ventura M."/>
            <person name="Visca P."/>
        </authorList>
    </citation>
    <scope>NUCLEOTIDE SEQUENCE</scope>
    <source>
        <strain evidence="2">LMG 26462</strain>
    </source>
</reference>
<keyword evidence="1" id="KW-0472">Membrane</keyword>
<dbReference type="RefSeq" id="WP_214393460.1">
    <property type="nucleotide sequence ID" value="NZ_JAFLWW010000013.1"/>
</dbReference>
<organism evidence="2 3">
    <name type="scientific">Aminobacter anthyllidis</name>
    <dbReference type="NCBI Taxonomy" id="1035067"/>
    <lineage>
        <taxon>Bacteria</taxon>
        <taxon>Pseudomonadati</taxon>
        <taxon>Pseudomonadota</taxon>
        <taxon>Alphaproteobacteria</taxon>
        <taxon>Hyphomicrobiales</taxon>
        <taxon>Phyllobacteriaceae</taxon>
        <taxon>Aminobacter</taxon>
    </lineage>
</organism>
<gene>
    <name evidence="2" type="ORF">J1C56_29270</name>
</gene>
<feature type="transmembrane region" description="Helical" evidence="1">
    <location>
        <begin position="33"/>
        <end position="52"/>
    </location>
</feature>
<dbReference type="EMBL" id="JAFLWW010000013">
    <property type="protein sequence ID" value="MBT1159646.1"/>
    <property type="molecule type" value="Genomic_DNA"/>
</dbReference>
<evidence type="ECO:0000256" key="1">
    <source>
        <dbReference type="SAM" id="Phobius"/>
    </source>
</evidence>
<name>A0A9X1D8V2_9HYPH</name>
<dbReference type="Proteomes" id="UP001138921">
    <property type="component" value="Unassembled WGS sequence"/>
</dbReference>
<proteinExistence type="predicted"/>
<keyword evidence="3" id="KW-1185">Reference proteome</keyword>
<evidence type="ECO:0000313" key="2">
    <source>
        <dbReference type="EMBL" id="MBT1159646.1"/>
    </source>
</evidence>
<sequence>MTREFLSKLDEEGIETLDQGIRLVRATMTVGRFARLMIVGILGPFVGASMFLDSLRKIIAWLNKP</sequence>
<keyword evidence="1" id="KW-0812">Transmembrane</keyword>
<protein>
    <submittedName>
        <fullName evidence="2">Uncharacterized protein</fullName>
    </submittedName>
</protein>
<accession>A0A9X1D8V2</accession>
<reference evidence="2" key="2">
    <citation type="submission" date="2021-03" db="EMBL/GenBank/DDBJ databases">
        <authorList>
            <person name="Artuso I."/>
            <person name="Turrini P."/>
            <person name="Pirolo M."/>
            <person name="Lugli G.A."/>
            <person name="Ventura M."/>
            <person name="Visca P."/>
        </authorList>
    </citation>
    <scope>NUCLEOTIDE SEQUENCE</scope>
    <source>
        <strain evidence="2">LMG 26462</strain>
    </source>
</reference>